<dbReference type="InterPro" id="IPR036388">
    <property type="entry name" value="WH-like_DNA-bd_sf"/>
</dbReference>
<dbReference type="InterPro" id="IPR036390">
    <property type="entry name" value="WH_DNA-bd_sf"/>
</dbReference>
<dbReference type="RefSeq" id="WP_343976887.1">
    <property type="nucleotide sequence ID" value="NZ_BAAAJG010000008.1"/>
</dbReference>
<accession>A0ABW4FJZ9</accession>
<dbReference type="PROSITE" id="PS50956">
    <property type="entry name" value="HTH_ASNC_2"/>
    <property type="match status" value="1"/>
</dbReference>
<keyword evidence="3" id="KW-0804">Transcription</keyword>
<dbReference type="PRINTS" id="PR00033">
    <property type="entry name" value="HTHASNC"/>
</dbReference>
<feature type="region of interest" description="Disordered" evidence="4">
    <location>
        <begin position="154"/>
        <end position="177"/>
    </location>
</feature>
<dbReference type="Gene3D" id="3.30.70.920">
    <property type="match status" value="1"/>
</dbReference>
<evidence type="ECO:0000313" key="6">
    <source>
        <dbReference type="EMBL" id="MFD1530161.1"/>
    </source>
</evidence>
<keyword evidence="7" id="KW-1185">Reference proteome</keyword>
<organism evidence="6 7">
    <name type="scientific">Pseudonocardia aurantiaca</name>
    <dbReference type="NCBI Taxonomy" id="75290"/>
    <lineage>
        <taxon>Bacteria</taxon>
        <taxon>Bacillati</taxon>
        <taxon>Actinomycetota</taxon>
        <taxon>Actinomycetes</taxon>
        <taxon>Pseudonocardiales</taxon>
        <taxon>Pseudonocardiaceae</taxon>
        <taxon>Pseudonocardia</taxon>
    </lineage>
</organism>
<keyword evidence="1" id="KW-0805">Transcription regulation</keyword>
<comment type="caution">
    <text evidence="6">The sequence shown here is derived from an EMBL/GenBank/DDBJ whole genome shotgun (WGS) entry which is preliminary data.</text>
</comment>
<dbReference type="Proteomes" id="UP001597145">
    <property type="component" value="Unassembled WGS sequence"/>
</dbReference>
<dbReference type="PANTHER" id="PTHR30154">
    <property type="entry name" value="LEUCINE-RESPONSIVE REGULATORY PROTEIN"/>
    <property type="match status" value="1"/>
</dbReference>
<keyword evidence="2" id="KW-0238">DNA-binding</keyword>
<dbReference type="SUPFAM" id="SSF54909">
    <property type="entry name" value="Dimeric alpha+beta barrel"/>
    <property type="match status" value="1"/>
</dbReference>
<dbReference type="SUPFAM" id="SSF46785">
    <property type="entry name" value="Winged helix' DNA-binding domain"/>
    <property type="match status" value="1"/>
</dbReference>
<dbReference type="PROSITE" id="PS00519">
    <property type="entry name" value="HTH_ASNC_1"/>
    <property type="match status" value="1"/>
</dbReference>
<dbReference type="InterPro" id="IPR019888">
    <property type="entry name" value="Tscrpt_reg_AsnC-like"/>
</dbReference>
<name>A0ABW4FJZ9_9PSEU</name>
<dbReference type="Gene3D" id="1.10.10.10">
    <property type="entry name" value="Winged helix-like DNA-binding domain superfamily/Winged helix DNA-binding domain"/>
    <property type="match status" value="1"/>
</dbReference>
<dbReference type="Pfam" id="PF13404">
    <property type="entry name" value="HTH_AsnC-type"/>
    <property type="match status" value="1"/>
</dbReference>
<dbReference type="CDD" id="cd00090">
    <property type="entry name" value="HTH_ARSR"/>
    <property type="match status" value="1"/>
</dbReference>
<dbReference type="Pfam" id="PF01037">
    <property type="entry name" value="AsnC_trans_reg"/>
    <property type="match status" value="1"/>
</dbReference>
<evidence type="ECO:0000256" key="4">
    <source>
        <dbReference type="SAM" id="MobiDB-lite"/>
    </source>
</evidence>
<gene>
    <name evidence="6" type="ORF">ACFSCY_11975</name>
</gene>
<evidence type="ECO:0000256" key="1">
    <source>
        <dbReference type="ARBA" id="ARBA00023015"/>
    </source>
</evidence>
<evidence type="ECO:0000259" key="5">
    <source>
        <dbReference type="PROSITE" id="PS50956"/>
    </source>
</evidence>
<dbReference type="InterPro" id="IPR019885">
    <property type="entry name" value="Tscrpt_reg_HTH_AsnC-type_CS"/>
</dbReference>
<reference evidence="7" key="1">
    <citation type="journal article" date="2019" name="Int. J. Syst. Evol. Microbiol.">
        <title>The Global Catalogue of Microorganisms (GCM) 10K type strain sequencing project: providing services to taxonomists for standard genome sequencing and annotation.</title>
        <authorList>
            <consortium name="The Broad Institute Genomics Platform"/>
            <consortium name="The Broad Institute Genome Sequencing Center for Infectious Disease"/>
            <person name="Wu L."/>
            <person name="Ma J."/>
        </authorList>
    </citation>
    <scope>NUCLEOTIDE SEQUENCE [LARGE SCALE GENOMIC DNA]</scope>
    <source>
        <strain evidence="7">JCM 12165</strain>
    </source>
</reference>
<dbReference type="PANTHER" id="PTHR30154:SF53">
    <property type="entry name" value="HTH-TYPE TRANSCRIPTIONAL REGULATOR LRPC"/>
    <property type="match status" value="1"/>
</dbReference>
<protein>
    <submittedName>
        <fullName evidence="6">Lrp/AsnC family transcriptional regulator</fullName>
    </submittedName>
</protein>
<proteinExistence type="predicted"/>
<dbReference type="InterPro" id="IPR011991">
    <property type="entry name" value="ArsR-like_HTH"/>
</dbReference>
<feature type="domain" description="HTH asnC-type" evidence="5">
    <location>
        <begin position="16"/>
        <end position="77"/>
    </location>
</feature>
<dbReference type="SMART" id="SM00344">
    <property type="entry name" value="HTH_ASNC"/>
    <property type="match status" value="1"/>
</dbReference>
<evidence type="ECO:0000313" key="7">
    <source>
        <dbReference type="Proteomes" id="UP001597145"/>
    </source>
</evidence>
<dbReference type="EMBL" id="JBHUCP010000007">
    <property type="protein sequence ID" value="MFD1530161.1"/>
    <property type="molecule type" value="Genomic_DNA"/>
</dbReference>
<evidence type="ECO:0000256" key="2">
    <source>
        <dbReference type="ARBA" id="ARBA00023125"/>
    </source>
</evidence>
<evidence type="ECO:0000256" key="3">
    <source>
        <dbReference type="ARBA" id="ARBA00023163"/>
    </source>
</evidence>
<dbReference type="InterPro" id="IPR019887">
    <property type="entry name" value="Tscrpt_reg_AsnC/Lrp_C"/>
</dbReference>
<dbReference type="InterPro" id="IPR011008">
    <property type="entry name" value="Dimeric_a/b-barrel"/>
</dbReference>
<sequence>MTAKGPTGLPDSRPTLDEVNRRLLALLAEDPRQSTAELARRVGMSAPAVRERVTRLEETGVIRGYRLDVDPAALGLPVTAWVRLRPGPGQLPKLVELAVRVPEVSECHRISGEDCFLLKVHVPAVEDLAPVLDRLLLHGQTTTSFVVSTPVPPRIPAPGGPADLLLRTPGQPSAPAG</sequence>
<dbReference type="InterPro" id="IPR000485">
    <property type="entry name" value="AsnC-type_HTH_dom"/>
</dbReference>